<feature type="domain" description="DEP" evidence="4">
    <location>
        <begin position="263"/>
        <end position="338"/>
    </location>
</feature>
<dbReference type="GO" id="GO:0009968">
    <property type="term" value="P:negative regulation of signal transduction"/>
    <property type="evidence" value="ECO:0007669"/>
    <property type="project" value="UniProtKB-KW"/>
</dbReference>
<dbReference type="InterPro" id="IPR058855">
    <property type="entry name" value="RGS1/SST2-like_Fungal-DR"/>
</dbReference>
<sequence>MTTSSKSHVMKTTARGRPFVKDTHDLFATLIVSLELGNHRYLFRNYPNSFTVEEAAHNLSTLKFSQSTRSPDPNDAAKIITTTTTTTFSMTRDMAKGICQYFMDARLIENAADPKASQFKDRGVYIITPKGLHILERFITKNGISADHLLKVFAEQPICMRLLHLERRPSDDEVLISRPVMEILFRRFVGKHPNVSPSATGKPGMGNLVAAGKSLGNLSASSLHEANRSLGITVYESSPSPKMPKIVNLNRLPPTADRQEYIFSAEAAVEWLNDLTTLVGKDEASEIAAHFVRFGFIALVPDKIGKLIDQTKLVVVRGPKSLKEDSEALVEAEFLFSEKTMYKITPQGMRIARWATESQKLLSGPPSTYSLSAQSSEDGDVGTPRVPQRAGHVPRRPSTADPMGKDLLSGPMEKMQLKDSYTTKLRQILEESNLRSAFREFLRSNFCEENLSFWLDVQDFKRRFHTTSSAMAVPGERRTGEKGLSGPAAMERHQRDLIAMAFVIYNTYLAPTSSCELNIDHNIREELVAYMSKIVADVSAREGAAAVIKGTLDPAIAAKTLHASQLQTMVRLYERIQGYIFRLMATDSVPKFCKTPKYMDHTKSLLDSIGEGNDMNEQKSPGDASGIEYRDDLTSPTKSYITISQAANEKHAALLQQMKHQSQPL</sequence>
<feature type="region of interest" description="Disordered" evidence="2">
    <location>
        <begin position="609"/>
        <end position="631"/>
    </location>
</feature>
<dbReference type="SUPFAM" id="SSF46785">
    <property type="entry name" value="Winged helix' DNA-binding domain"/>
    <property type="match status" value="2"/>
</dbReference>
<accession>A0A8H3TU55</accession>
<feature type="region of interest" description="Disordered" evidence="2">
    <location>
        <begin position="365"/>
        <end position="410"/>
    </location>
</feature>
<feature type="domain" description="RGS" evidence="3">
    <location>
        <begin position="424"/>
        <end position="602"/>
    </location>
</feature>
<dbReference type="SUPFAM" id="SSF48097">
    <property type="entry name" value="Regulator of G-protein signaling, RGS"/>
    <property type="match status" value="1"/>
</dbReference>
<protein>
    <submittedName>
        <fullName evidence="5">Uncharacterized protein</fullName>
    </submittedName>
</protein>
<dbReference type="PANTHER" id="PTHR10845">
    <property type="entry name" value="REGULATOR OF G PROTEIN SIGNALING"/>
    <property type="match status" value="1"/>
</dbReference>
<evidence type="ECO:0000259" key="3">
    <source>
        <dbReference type="PROSITE" id="PS50132"/>
    </source>
</evidence>
<dbReference type="EMBL" id="BLZA01000019">
    <property type="protein sequence ID" value="GHJ86991.1"/>
    <property type="molecule type" value="Genomic_DNA"/>
</dbReference>
<dbReference type="PANTHER" id="PTHR10845:SF192">
    <property type="entry name" value="DOUBLE HIT, ISOFORM B"/>
    <property type="match status" value="1"/>
</dbReference>
<keyword evidence="1" id="KW-0734">Signal transduction inhibitor</keyword>
<dbReference type="InterPro" id="IPR036388">
    <property type="entry name" value="WH-like_DNA-bd_sf"/>
</dbReference>
<comment type="caution">
    <text evidence="5">The sequence shown here is derived from an EMBL/GenBank/DDBJ whole genome shotgun (WGS) entry which is preliminary data.</text>
</comment>
<dbReference type="Pfam" id="PF00615">
    <property type="entry name" value="RGS"/>
    <property type="match status" value="1"/>
</dbReference>
<dbReference type="PROSITE" id="PS50186">
    <property type="entry name" value="DEP"/>
    <property type="match status" value="1"/>
</dbReference>
<evidence type="ECO:0000313" key="6">
    <source>
        <dbReference type="Proteomes" id="UP000620104"/>
    </source>
</evidence>
<dbReference type="PROSITE" id="PS50132">
    <property type="entry name" value="RGS"/>
    <property type="match status" value="1"/>
</dbReference>
<evidence type="ECO:0000259" key="4">
    <source>
        <dbReference type="PROSITE" id="PS50186"/>
    </source>
</evidence>
<feature type="compositionally biased region" description="Polar residues" evidence="2">
    <location>
        <begin position="365"/>
        <end position="376"/>
    </location>
</feature>
<name>A0A8H3TU55_9TREE</name>
<dbReference type="AlphaFoldDB" id="A0A8H3TU55"/>
<evidence type="ECO:0000256" key="1">
    <source>
        <dbReference type="ARBA" id="ARBA00022700"/>
    </source>
</evidence>
<dbReference type="Gene3D" id="1.10.10.10">
    <property type="entry name" value="Winged helix-like DNA-binding domain superfamily/Winged helix DNA-binding domain"/>
    <property type="match status" value="1"/>
</dbReference>
<dbReference type="InterPro" id="IPR036390">
    <property type="entry name" value="WH_DNA-bd_sf"/>
</dbReference>
<dbReference type="InterPro" id="IPR000591">
    <property type="entry name" value="DEP_dom"/>
</dbReference>
<dbReference type="GO" id="GO:0035556">
    <property type="term" value="P:intracellular signal transduction"/>
    <property type="evidence" value="ECO:0007669"/>
    <property type="project" value="InterPro"/>
</dbReference>
<gene>
    <name evidence="5" type="ORF">NliqN6_3393</name>
</gene>
<dbReference type="Gene3D" id="1.10.167.10">
    <property type="entry name" value="Regulator of G-protein Signalling 4, domain 2"/>
    <property type="match status" value="1"/>
</dbReference>
<dbReference type="OrthoDB" id="196547at2759"/>
<dbReference type="Pfam" id="PF25889">
    <property type="entry name" value="WHD_Fungal_DR"/>
    <property type="match status" value="1"/>
</dbReference>
<organism evidence="5 6">
    <name type="scientific">Naganishia liquefaciens</name>
    <dbReference type="NCBI Taxonomy" id="104408"/>
    <lineage>
        <taxon>Eukaryota</taxon>
        <taxon>Fungi</taxon>
        <taxon>Dikarya</taxon>
        <taxon>Basidiomycota</taxon>
        <taxon>Agaricomycotina</taxon>
        <taxon>Tremellomycetes</taxon>
        <taxon>Filobasidiales</taxon>
        <taxon>Filobasidiaceae</taxon>
        <taxon>Naganishia</taxon>
    </lineage>
</organism>
<dbReference type="SMART" id="SM00049">
    <property type="entry name" value="DEP"/>
    <property type="match status" value="1"/>
</dbReference>
<keyword evidence="6" id="KW-1185">Reference proteome</keyword>
<dbReference type="InterPro" id="IPR044926">
    <property type="entry name" value="RGS_subdomain_2"/>
</dbReference>
<dbReference type="CDD" id="cd08708">
    <property type="entry name" value="RGS_FLBA"/>
    <property type="match status" value="1"/>
</dbReference>
<reference evidence="5" key="1">
    <citation type="submission" date="2020-07" db="EMBL/GenBank/DDBJ databases">
        <title>Draft Genome Sequence of a Deep-Sea Yeast, Naganishia (Cryptococcus) liquefaciens strain N6.</title>
        <authorList>
            <person name="Han Y.W."/>
            <person name="Kajitani R."/>
            <person name="Morimoto H."/>
            <person name="Parhat M."/>
            <person name="Tsubouchi H."/>
            <person name="Bakenova O."/>
            <person name="Ogata M."/>
            <person name="Argunhan B."/>
            <person name="Aoki R."/>
            <person name="Kajiwara S."/>
            <person name="Itoh T."/>
            <person name="Iwasaki H."/>
        </authorList>
    </citation>
    <scope>NUCLEOTIDE SEQUENCE</scope>
    <source>
        <strain evidence="5">N6</strain>
    </source>
</reference>
<dbReference type="InterPro" id="IPR016137">
    <property type="entry name" value="RGS"/>
</dbReference>
<dbReference type="InterPro" id="IPR036305">
    <property type="entry name" value="RGS_sf"/>
</dbReference>
<dbReference type="SMART" id="SM00315">
    <property type="entry name" value="RGS"/>
    <property type="match status" value="1"/>
</dbReference>
<evidence type="ECO:0000313" key="5">
    <source>
        <dbReference type="EMBL" id="GHJ86991.1"/>
    </source>
</evidence>
<proteinExistence type="predicted"/>
<dbReference type="Proteomes" id="UP000620104">
    <property type="component" value="Unassembled WGS sequence"/>
</dbReference>
<evidence type="ECO:0000256" key="2">
    <source>
        <dbReference type="SAM" id="MobiDB-lite"/>
    </source>
</evidence>